<dbReference type="PANTHER" id="PTHR32309:SF13">
    <property type="entry name" value="FERRIC ENTEROBACTIN TRANSPORT PROTEIN FEPE"/>
    <property type="match status" value="1"/>
</dbReference>
<comment type="subcellular location">
    <subcellularLocation>
        <location evidence="1">Cell membrane</location>
        <topology evidence="1">Multi-pass membrane protein</topology>
    </subcellularLocation>
</comment>
<evidence type="ECO:0000259" key="7">
    <source>
        <dbReference type="Pfam" id="PF02706"/>
    </source>
</evidence>
<keyword evidence="4 6" id="KW-1133">Transmembrane helix</keyword>
<accession>X1HTQ0</accession>
<feature type="non-terminal residue" evidence="8">
    <location>
        <position position="177"/>
    </location>
</feature>
<keyword evidence="2" id="KW-1003">Cell membrane</keyword>
<dbReference type="GO" id="GO:0005886">
    <property type="term" value="C:plasma membrane"/>
    <property type="evidence" value="ECO:0007669"/>
    <property type="project" value="UniProtKB-SubCell"/>
</dbReference>
<protein>
    <recommendedName>
        <fullName evidence="7">Polysaccharide chain length determinant N-terminal domain-containing protein</fullName>
    </recommendedName>
</protein>
<comment type="caution">
    <text evidence="8">The sequence shown here is derived from an EMBL/GenBank/DDBJ whole genome shotgun (WGS) entry which is preliminary data.</text>
</comment>
<dbReference type="InterPro" id="IPR050445">
    <property type="entry name" value="Bact_polysacc_biosynth/exp"/>
</dbReference>
<dbReference type="InterPro" id="IPR003856">
    <property type="entry name" value="LPS_length_determ_N"/>
</dbReference>
<feature type="domain" description="Polysaccharide chain length determinant N-terminal" evidence="7">
    <location>
        <begin position="13"/>
        <end position="75"/>
    </location>
</feature>
<dbReference type="GO" id="GO:0004713">
    <property type="term" value="F:protein tyrosine kinase activity"/>
    <property type="evidence" value="ECO:0007669"/>
    <property type="project" value="TreeGrafter"/>
</dbReference>
<dbReference type="EMBL" id="BARU01027372">
    <property type="protein sequence ID" value="GAH73521.1"/>
    <property type="molecule type" value="Genomic_DNA"/>
</dbReference>
<evidence type="ECO:0000256" key="6">
    <source>
        <dbReference type="SAM" id="Phobius"/>
    </source>
</evidence>
<gene>
    <name evidence="8" type="ORF">S03H2_43832</name>
</gene>
<sequence>MKKDNKTQLNPDDEVQLIDLLLVLWKRKWLIIVGTLICVVTAGIVAFNIPKVYEVSSSIEVRQIEDRFLEEPPVISQKIKSASLKEKITQELSIPLEEISGEDFFKISSQTGKDSLVLTTKIETDKPNQGIKILEIVNQTILKDHQKKIEEAKEELTGKVTLNQNRIRETETQIESL</sequence>
<evidence type="ECO:0000256" key="3">
    <source>
        <dbReference type="ARBA" id="ARBA00022692"/>
    </source>
</evidence>
<dbReference type="PANTHER" id="PTHR32309">
    <property type="entry name" value="TYROSINE-PROTEIN KINASE"/>
    <property type="match status" value="1"/>
</dbReference>
<evidence type="ECO:0000256" key="2">
    <source>
        <dbReference type="ARBA" id="ARBA00022475"/>
    </source>
</evidence>
<organism evidence="8">
    <name type="scientific">marine sediment metagenome</name>
    <dbReference type="NCBI Taxonomy" id="412755"/>
    <lineage>
        <taxon>unclassified sequences</taxon>
        <taxon>metagenomes</taxon>
        <taxon>ecological metagenomes</taxon>
    </lineage>
</organism>
<evidence type="ECO:0000256" key="4">
    <source>
        <dbReference type="ARBA" id="ARBA00022989"/>
    </source>
</evidence>
<keyword evidence="5 6" id="KW-0472">Membrane</keyword>
<keyword evidence="3 6" id="KW-0812">Transmembrane</keyword>
<dbReference type="Pfam" id="PF02706">
    <property type="entry name" value="Wzz"/>
    <property type="match status" value="1"/>
</dbReference>
<name>X1HTQ0_9ZZZZ</name>
<evidence type="ECO:0000313" key="8">
    <source>
        <dbReference type="EMBL" id="GAH73521.1"/>
    </source>
</evidence>
<feature type="transmembrane region" description="Helical" evidence="6">
    <location>
        <begin position="29"/>
        <end position="49"/>
    </location>
</feature>
<proteinExistence type="predicted"/>
<dbReference type="AlphaFoldDB" id="X1HTQ0"/>
<evidence type="ECO:0000256" key="1">
    <source>
        <dbReference type="ARBA" id="ARBA00004651"/>
    </source>
</evidence>
<reference evidence="8" key="1">
    <citation type="journal article" date="2014" name="Front. Microbiol.">
        <title>High frequency of phylogenetically diverse reductive dehalogenase-homologous genes in deep subseafloor sedimentary metagenomes.</title>
        <authorList>
            <person name="Kawai M."/>
            <person name="Futagami T."/>
            <person name="Toyoda A."/>
            <person name="Takaki Y."/>
            <person name="Nishi S."/>
            <person name="Hori S."/>
            <person name="Arai W."/>
            <person name="Tsubouchi T."/>
            <person name="Morono Y."/>
            <person name="Uchiyama I."/>
            <person name="Ito T."/>
            <person name="Fujiyama A."/>
            <person name="Inagaki F."/>
            <person name="Takami H."/>
        </authorList>
    </citation>
    <scope>NUCLEOTIDE SEQUENCE</scope>
    <source>
        <strain evidence="8">Expedition CK06-06</strain>
    </source>
</reference>
<evidence type="ECO:0000256" key="5">
    <source>
        <dbReference type="ARBA" id="ARBA00023136"/>
    </source>
</evidence>